<reference evidence="4 5" key="1">
    <citation type="submission" date="2016-10" db="EMBL/GenBank/DDBJ databases">
        <authorList>
            <person name="de Groot N.N."/>
        </authorList>
    </citation>
    <scope>NUCLEOTIDE SEQUENCE [LARGE SCALE GENOMIC DNA]</scope>
    <source>
        <strain evidence="4 5">DSM 12130</strain>
    </source>
</reference>
<proteinExistence type="predicted"/>
<dbReference type="Proteomes" id="UP000199073">
    <property type="component" value="Unassembled WGS sequence"/>
</dbReference>
<keyword evidence="4" id="KW-0808">Transferase</keyword>
<gene>
    <name evidence="4" type="ORF">SAMN05660330_04195</name>
</gene>
<accession>A0A1H0VRK4</accession>
<protein>
    <submittedName>
        <fullName evidence="4">GNAT-family acetyltransferase TIGR03103</fullName>
    </submittedName>
</protein>
<dbReference type="SMART" id="SM01209">
    <property type="entry name" value="GARS_A"/>
    <property type="match status" value="1"/>
</dbReference>
<dbReference type="PANTHER" id="PTHR21621:SF0">
    <property type="entry name" value="BETA-CITRYLGLUTAMATE SYNTHASE B-RELATED"/>
    <property type="match status" value="1"/>
</dbReference>
<dbReference type="SUPFAM" id="SSF56059">
    <property type="entry name" value="Glutathione synthetase ATP-binding domain-like"/>
    <property type="match status" value="1"/>
</dbReference>
<dbReference type="AlphaFoldDB" id="A0A1H0VRK4"/>
<dbReference type="InterPro" id="IPR000182">
    <property type="entry name" value="GNAT_dom"/>
</dbReference>
<dbReference type="GO" id="GO:0046872">
    <property type="term" value="F:metal ion binding"/>
    <property type="evidence" value="ECO:0007669"/>
    <property type="project" value="InterPro"/>
</dbReference>
<evidence type="ECO:0000259" key="2">
    <source>
        <dbReference type="PROSITE" id="PS50975"/>
    </source>
</evidence>
<feature type="domain" description="N-acetyltransferase" evidence="3">
    <location>
        <begin position="122"/>
        <end position="271"/>
    </location>
</feature>
<keyword evidence="5" id="KW-1185">Reference proteome</keyword>
<feature type="domain" description="ATP-grasp" evidence="2">
    <location>
        <begin position="341"/>
        <end position="584"/>
    </location>
</feature>
<dbReference type="InterPro" id="IPR016181">
    <property type="entry name" value="Acyl_CoA_acyltransferase"/>
</dbReference>
<dbReference type="PROSITE" id="PS50975">
    <property type="entry name" value="ATP_GRASP"/>
    <property type="match status" value="1"/>
</dbReference>
<dbReference type="OrthoDB" id="9803907at2"/>
<evidence type="ECO:0000256" key="1">
    <source>
        <dbReference type="PROSITE-ProRule" id="PRU00409"/>
    </source>
</evidence>
<dbReference type="NCBIfam" id="TIGR03103">
    <property type="entry name" value="trio_acet_GNAT"/>
    <property type="match status" value="1"/>
</dbReference>
<dbReference type="Gene3D" id="3.30.470.20">
    <property type="entry name" value="ATP-grasp fold, B domain"/>
    <property type="match status" value="2"/>
</dbReference>
<dbReference type="Gene3D" id="3.40.630.30">
    <property type="match status" value="1"/>
</dbReference>
<dbReference type="PANTHER" id="PTHR21621">
    <property type="entry name" value="RIBOSOMAL PROTEIN S6 MODIFICATION PROTEIN"/>
    <property type="match status" value="1"/>
</dbReference>
<dbReference type="InterPro" id="IPR017534">
    <property type="entry name" value="GNAT-acetyltransferase"/>
</dbReference>
<organism evidence="4 5">
    <name type="scientific">Desulforhopalus singaporensis</name>
    <dbReference type="NCBI Taxonomy" id="91360"/>
    <lineage>
        <taxon>Bacteria</taxon>
        <taxon>Pseudomonadati</taxon>
        <taxon>Thermodesulfobacteriota</taxon>
        <taxon>Desulfobulbia</taxon>
        <taxon>Desulfobulbales</taxon>
        <taxon>Desulfocapsaceae</taxon>
        <taxon>Desulforhopalus</taxon>
    </lineage>
</organism>
<dbReference type="GO" id="GO:0016747">
    <property type="term" value="F:acyltransferase activity, transferring groups other than amino-acyl groups"/>
    <property type="evidence" value="ECO:0007669"/>
    <property type="project" value="InterPro"/>
</dbReference>
<dbReference type="GO" id="GO:0009432">
    <property type="term" value="P:SOS response"/>
    <property type="evidence" value="ECO:0007669"/>
    <property type="project" value="TreeGrafter"/>
</dbReference>
<dbReference type="InterPro" id="IPR013651">
    <property type="entry name" value="ATP-grasp_RimK-type"/>
</dbReference>
<evidence type="ECO:0000313" key="4">
    <source>
        <dbReference type="EMBL" id="SDP80881.1"/>
    </source>
</evidence>
<dbReference type="GO" id="GO:0005737">
    <property type="term" value="C:cytoplasm"/>
    <property type="evidence" value="ECO:0007669"/>
    <property type="project" value="TreeGrafter"/>
</dbReference>
<dbReference type="EMBL" id="FNJI01000060">
    <property type="protein sequence ID" value="SDP80881.1"/>
    <property type="molecule type" value="Genomic_DNA"/>
</dbReference>
<evidence type="ECO:0000313" key="5">
    <source>
        <dbReference type="Proteomes" id="UP000199073"/>
    </source>
</evidence>
<dbReference type="Pfam" id="PF00583">
    <property type="entry name" value="Acetyltransf_1"/>
    <property type="match status" value="1"/>
</dbReference>
<dbReference type="GO" id="GO:0005524">
    <property type="term" value="F:ATP binding"/>
    <property type="evidence" value="ECO:0007669"/>
    <property type="project" value="UniProtKB-UniRule"/>
</dbReference>
<dbReference type="STRING" id="91360.SAMN05660330_04195"/>
<dbReference type="InterPro" id="IPR011761">
    <property type="entry name" value="ATP-grasp"/>
</dbReference>
<dbReference type="GO" id="GO:0018169">
    <property type="term" value="F:ribosomal S6-glutamic acid ligase activity"/>
    <property type="evidence" value="ECO:0007669"/>
    <property type="project" value="TreeGrafter"/>
</dbReference>
<evidence type="ECO:0000259" key="3">
    <source>
        <dbReference type="PROSITE" id="PS51186"/>
    </source>
</evidence>
<keyword evidence="1" id="KW-0067">ATP-binding</keyword>
<dbReference type="SUPFAM" id="SSF55729">
    <property type="entry name" value="Acyl-CoA N-acyltransferases (Nat)"/>
    <property type="match status" value="1"/>
</dbReference>
<keyword evidence="1" id="KW-0547">Nucleotide-binding</keyword>
<dbReference type="PROSITE" id="PS51186">
    <property type="entry name" value="GNAT"/>
    <property type="match status" value="1"/>
</dbReference>
<name>A0A1H0VRK4_9BACT</name>
<dbReference type="Pfam" id="PF08443">
    <property type="entry name" value="RimK"/>
    <property type="match status" value="1"/>
</dbReference>
<sequence length="587" mass="64809">MENSDEKSSKKPCKNPYDPNCMSSLKHWGEPPPESETSGVKKEAIVDCGWGRLIFGQTFSDPQKLAVEICKEKKGRRDIAMYMRDPHVVLSYVPQELFLDPSITYRLDFQNYSGNCLKIHGLKIRPVNSRDDEAAINAIYQAWGMVPSYKGFYSSVLQSGSVHVLVAEELSSGSIVGAVTGVDHFRAFNDADNGSSLWALAVDKQCRIPRVGETLVRELILYFIEQGRRFIDLSVMYTNKEAKALYDKLGFEQVPVYCIKTKNYINEPLFTAPEPDEKVNVYAGILIDEARRRGIGTEIVDAENGFFRLSFGGRSIACRESLSELTSAVAMSRCDDKAVTRKILQAAGLKTPAQKVVTGASDIKSFLATYDSVVVKPARGEQGEGVCVDLKTLDEVKNAINRASELCEKVIMEEYVQGEDLRIIVIDDEVVAAAVRKPASICGTGIHTVAELIEKQSRRRAKATQGESKIPLDEETQRCVENAGYSLDHTLPKDKVIQVRKTANLHTGGTINDVTSRLHPKLIAAAIAGAGVLSIPVVGFDFLVPTVEGDEYVIIEANERPGLANHEPQPTAEKFIDLLFPKTKHHV</sequence>